<feature type="signal peptide" evidence="4">
    <location>
        <begin position="1"/>
        <end position="28"/>
    </location>
</feature>
<protein>
    <submittedName>
        <fullName evidence="6">Nickel-binding periplasmic protein</fullName>
    </submittedName>
</protein>
<evidence type="ECO:0000259" key="5">
    <source>
        <dbReference type="Pfam" id="PF00496"/>
    </source>
</evidence>
<dbReference type="PATRIC" id="fig|69370.6.peg.3799"/>
<evidence type="ECO:0000256" key="2">
    <source>
        <dbReference type="ARBA" id="ARBA00022448"/>
    </source>
</evidence>
<dbReference type="GO" id="GO:0043190">
    <property type="term" value="C:ATP-binding cassette (ABC) transporter complex"/>
    <property type="evidence" value="ECO:0007669"/>
    <property type="project" value="InterPro"/>
</dbReference>
<evidence type="ECO:0000256" key="1">
    <source>
        <dbReference type="ARBA" id="ARBA00005695"/>
    </source>
</evidence>
<dbReference type="Gene3D" id="3.40.190.10">
    <property type="entry name" value="Periplasmic binding protein-like II"/>
    <property type="match status" value="1"/>
</dbReference>
<evidence type="ECO:0000256" key="4">
    <source>
        <dbReference type="SAM" id="SignalP"/>
    </source>
</evidence>
<dbReference type="Gene3D" id="3.10.105.10">
    <property type="entry name" value="Dipeptide-binding Protein, Domain 3"/>
    <property type="match status" value="1"/>
</dbReference>
<comment type="caution">
    <text evidence="6">The sequence shown here is derived from an EMBL/GenBank/DDBJ whole genome shotgun (WGS) entry which is preliminary data.</text>
</comment>
<dbReference type="CDD" id="cd08492">
    <property type="entry name" value="PBP2_NikA_DppA_OppA_like_15"/>
    <property type="match status" value="1"/>
</dbReference>
<dbReference type="GO" id="GO:1904680">
    <property type="term" value="F:peptide transmembrane transporter activity"/>
    <property type="evidence" value="ECO:0007669"/>
    <property type="project" value="TreeGrafter"/>
</dbReference>
<sequence>MSFTRPRTAALAAIGVVALALTACATGAGDPAPTASAEAEPVTGGNLTFAISVDSQCIDPQQVGNNDAIAIARQTVASLTIQDPETGEILPWLATDYEVNDDATSFTFTLQDGPTYADGEPIDAASVKTNFEAIQALGAKASLGSSYLADLESIEVPDEHTVIVNFSEPSAQFLQATSTFSLGLLSPATAAVSQADRCLGDFIGSGPFSVQSYTPNEGAVLERREGYEWGPSTAGHTGEAYLDTITYKVVPESGNRTGSLQSGQIDATTGIATADAVLFEGDGFWSLNRANPGSVYNLYANQSTEKLADENVRLAIQKGIDREQITSTLLGPDDLPAVSPLASSTPYFTDLSDVLEYDPKAAAELLEDSGWTEGDDGIREKDGEKLSFHVTYWQSPKEVLELVQQQLRQIGVDLQLTFASIADVQAANADGTYDFSYGNLTRADPDVLRTVFSVTGTNNATKRTEPAEIDELLDEQAAIIDPAERQKVVDEAAELLVTGGYSIPIYQLSTTITAASKVQGLGFEASSRLDFYDAWIAE</sequence>
<dbReference type="SUPFAM" id="SSF53850">
    <property type="entry name" value="Periplasmic binding protein-like II"/>
    <property type="match status" value="1"/>
</dbReference>
<keyword evidence="3 4" id="KW-0732">Signal</keyword>
<dbReference type="PROSITE" id="PS51257">
    <property type="entry name" value="PROKAR_LIPOPROTEIN"/>
    <property type="match status" value="1"/>
</dbReference>
<proteinExistence type="inferred from homology"/>
<dbReference type="OrthoDB" id="5240629at2"/>
<dbReference type="InterPro" id="IPR030678">
    <property type="entry name" value="Peptide/Ni-bd"/>
</dbReference>
<keyword evidence="2" id="KW-0813">Transport</keyword>
<dbReference type="PANTHER" id="PTHR30290">
    <property type="entry name" value="PERIPLASMIC BINDING COMPONENT OF ABC TRANSPORTER"/>
    <property type="match status" value="1"/>
</dbReference>
<dbReference type="PANTHER" id="PTHR30290:SF9">
    <property type="entry name" value="OLIGOPEPTIDE-BINDING PROTEIN APPA"/>
    <property type="match status" value="1"/>
</dbReference>
<dbReference type="AlphaFoldDB" id="A0A0M2H1Z0"/>
<name>A0A0M2H1Z0_MICTR</name>
<reference evidence="6 7" key="1">
    <citation type="submission" date="2015-02" db="EMBL/GenBank/DDBJ databases">
        <title>Draft genome sequences of ten Microbacterium spp. with emphasis on heavy metal contaminated environments.</title>
        <authorList>
            <person name="Corretto E."/>
        </authorList>
    </citation>
    <scope>NUCLEOTIDE SEQUENCE [LARGE SCALE GENOMIC DNA]</scope>
    <source>
        <strain evidence="6 7">DSM 8608</strain>
    </source>
</reference>
<gene>
    <name evidence="6" type="primary">nikA</name>
    <name evidence="6" type="ORF">RS82_03732</name>
</gene>
<evidence type="ECO:0000313" key="6">
    <source>
        <dbReference type="EMBL" id="KJL40403.1"/>
    </source>
</evidence>
<dbReference type="EMBL" id="JYJA01000040">
    <property type="protein sequence ID" value="KJL40403.1"/>
    <property type="molecule type" value="Genomic_DNA"/>
</dbReference>
<dbReference type="PIRSF" id="PIRSF002741">
    <property type="entry name" value="MppA"/>
    <property type="match status" value="1"/>
</dbReference>
<dbReference type="RefSeq" id="WP_045302115.1">
    <property type="nucleotide sequence ID" value="NZ_JYJA01000040.1"/>
</dbReference>
<evidence type="ECO:0000313" key="7">
    <source>
        <dbReference type="Proteomes" id="UP000034098"/>
    </source>
</evidence>
<accession>A0A0M2H1Z0</accession>
<evidence type="ECO:0000256" key="3">
    <source>
        <dbReference type="ARBA" id="ARBA00022729"/>
    </source>
</evidence>
<feature type="domain" description="Solute-binding protein family 5" evidence="5">
    <location>
        <begin position="88"/>
        <end position="457"/>
    </location>
</feature>
<comment type="similarity">
    <text evidence="1">Belongs to the bacterial solute-binding protein 5 family.</text>
</comment>
<dbReference type="Pfam" id="PF00496">
    <property type="entry name" value="SBP_bac_5"/>
    <property type="match status" value="1"/>
</dbReference>
<dbReference type="GO" id="GO:0042597">
    <property type="term" value="C:periplasmic space"/>
    <property type="evidence" value="ECO:0007669"/>
    <property type="project" value="UniProtKB-ARBA"/>
</dbReference>
<feature type="chain" id="PRO_5039463720" evidence="4">
    <location>
        <begin position="29"/>
        <end position="538"/>
    </location>
</feature>
<keyword evidence="7" id="KW-1185">Reference proteome</keyword>
<dbReference type="InterPro" id="IPR000914">
    <property type="entry name" value="SBP_5_dom"/>
</dbReference>
<organism evidence="6 7">
    <name type="scientific">Microbacterium trichothecenolyticum</name>
    <name type="common">Aureobacterium trichothecenolyticum</name>
    <dbReference type="NCBI Taxonomy" id="69370"/>
    <lineage>
        <taxon>Bacteria</taxon>
        <taxon>Bacillati</taxon>
        <taxon>Actinomycetota</taxon>
        <taxon>Actinomycetes</taxon>
        <taxon>Micrococcales</taxon>
        <taxon>Microbacteriaceae</taxon>
        <taxon>Microbacterium</taxon>
    </lineage>
</organism>
<dbReference type="Proteomes" id="UP000034098">
    <property type="component" value="Unassembled WGS sequence"/>
</dbReference>
<dbReference type="InterPro" id="IPR039424">
    <property type="entry name" value="SBP_5"/>
</dbReference>
<dbReference type="GO" id="GO:0015833">
    <property type="term" value="P:peptide transport"/>
    <property type="evidence" value="ECO:0007669"/>
    <property type="project" value="TreeGrafter"/>
</dbReference>